<dbReference type="Pfam" id="PF09721">
    <property type="entry name" value="Exosortase_EpsH"/>
    <property type="match status" value="1"/>
</dbReference>
<dbReference type="EMBL" id="RQJO01000008">
    <property type="protein sequence ID" value="RRB04526.1"/>
    <property type="molecule type" value="Genomic_DNA"/>
</dbReference>
<evidence type="ECO:0000256" key="1">
    <source>
        <dbReference type="ARBA" id="ARBA00004651"/>
    </source>
</evidence>
<dbReference type="InterPro" id="IPR031006">
    <property type="entry name" value="Exosort_XrtN"/>
</dbReference>
<protein>
    <submittedName>
        <fullName evidence="9">Exosortase N</fullName>
        <ecNumber evidence="9">3.4.22.-</ecNumber>
    </submittedName>
</protein>
<dbReference type="Proteomes" id="UP000271925">
    <property type="component" value="Unassembled WGS sequence"/>
</dbReference>
<keyword evidence="2" id="KW-1003">Cell membrane</keyword>
<accession>A0A3P1BUG2</accession>
<feature type="transmembrane region" description="Helical" evidence="8">
    <location>
        <begin position="196"/>
        <end position="215"/>
    </location>
</feature>
<dbReference type="OrthoDB" id="783041at2"/>
<keyword evidence="10" id="KW-1185">Reference proteome</keyword>
<evidence type="ECO:0000256" key="2">
    <source>
        <dbReference type="ARBA" id="ARBA00022475"/>
    </source>
</evidence>
<keyword evidence="7 8" id="KW-0472">Membrane</keyword>
<feature type="transmembrane region" description="Helical" evidence="8">
    <location>
        <begin position="56"/>
        <end position="78"/>
    </location>
</feature>
<sequence length="353" mass="38910">MWAFDLTFGLGLALAAYVLLTPARRRWTVLLGGLALASPGLRWVTAVFGFPIRLQLSAWVVAILQALGADATANGNLIRLNGVDFAVDPACMGLQMTGLSALTGLFLIIHLENRTRTYLSFGWLTGVAGGVGMLLILTNLLRILALVIFRIAPENPLHDAIGIACLVVYLLIPLTWGLPRLYERVGKPRPPVLGLGWTRLAMLYGLMGLAGFGVVQRSQPNSSVTFPIPAGYTKKQLENGFSQYSKTGSLVYIKPVRTAYSAEHSPAVCWRGSGYEFGKIEEELIGGHRVYSGTLQRGRERLYTAWWFTNGTCRTISQFDFRWRMLRGEPAFGLVNVTATRPDALTDAVQRWY</sequence>
<proteinExistence type="predicted"/>
<evidence type="ECO:0000313" key="10">
    <source>
        <dbReference type="Proteomes" id="UP000271925"/>
    </source>
</evidence>
<dbReference type="GO" id="GO:0008233">
    <property type="term" value="F:peptidase activity"/>
    <property type="evidence" value="ECO:0007669"/>
    <property type="project" value="UniProtKB-KW"/>
</dbReference>
<gene>
    <name evidence="9" type="primary">xrtN</name>
    <name evidence="9" type="ORF">EHT25_13610</name>
</gene>
<dbReference type="RefSeq" id="WP_124875337.1">
    <property type="nucleotide sequence ID" value="NZ_RQJO01000008.1"/>
</dbReference>
<feature type="transmembrane region" description="Helical" evidence="8">
    <location>
        <begin position="90"/>
        <end position="109"/>
    </location>
</feature>
<evidence type="ECO:0000256" key="3">
    <source>
        <dbReference type="ARBA" id="ARBA00022670"/>
    </source>
</evidence>
<dbReference type="EC" id="3.4.22.-" evidence="9"/>
<feature type="transmembrane region" description="Helical" evidence="8">
    <location>
        <begin position="157"/>
        <end position="176"/>
    </location>
</feature>
<comment type="caution">
    <text evidence="9">The sequence shown here is derived from an EMBL/GenBank/DDBJ whole genome shotgun (WGS) entry which is preliminary data.</text>
</comment>
<feature type="transmembrane region" description="Helical" evidence="8">
    <location>
        <begin position="30"/>
        <end position="50"/>
    </location>
</feature>
<organism evidence="9 10">
    <name type="scientific">Larkinella rosea</name>
    <dbReference type="NCBI Taxonomy" id="2025312"/>
    <lineage>
        <taxon>Bacteria</taxon>
        <taxon>Pseudomonadati</taxon>
        <taxon>Bacteroidota</taxon>
        <taxon>Cytophagia</taxon>
        <taxon>Cytophagales</taxon>
        <taxon>Spirosomataceae</taxon>
        <taxon>Larkinella</taxon>
    </lineage>
</organism>
<evidence type="ECO:0000256" key="7">
    <source>
        <dbReference type="ARBA" id="ARBA00023136"/>
    </source>
</evidence>
<comment type="subcellular location">
    <subcellularLocation>
        <location evidence="1">Cell membrane</location>
        <topology evidence="1">Multi-pass membrane protein</topology>
    </subcellularLocation>
</comment>
<evidence type="ECO:0000313" key="9">
    <source>
        <dbReference type="EMBL" id="RRB04526.1"/>
    </source>
</evidence>
<evidence type="ECO:0000256" key="4">
    <source>
        <dbReference type="ARBA" id="ARBA00022692"/>
    </source>
</evidence>
<keyword evidence="4 8" id="KW-0812">Transmembrane</keyword>
<keyword evidence="3" id="KW-0645">Protease</keyword>
<feature type="transmembrane region" description="Helical" evidence="8">
    <location>
        <begin position="6"/>
        <end position="23"/>
    </location>
</feature>
<dbReference type="GO" id="GO:0006508">
    <property type="term" value="P:proteolysis"/>
    <property type="evidence" value="ECO:0007669"/>
    <property type="project" value="UniProtKB-KW"/>
</dbReference>
<dbReference type="NCBIfam" id="TIGR04178">
    <property type="entry name" value="exo_archaeo"/>
    <property type="match status" value="1"/>
</dbReference>
<evidence type="ECO:0000256" key="5">
    <source>
        <dbReference type="ARBA" id="ARBA00022801"/>
    </source>
</evidence>
<dbReference type="GO" id="GO:0005886">
    <property type="term" value="C:plasma membrane"/>
    <property type="evidence" value="ECO:0007669"/>
    <property type="project" value="UniProtKB-SubCell"/>
</dbReference>
<evidence type="ECO:0000256" key="8">
    <source>
        <dbReference type="SAM" id="Phobius"/>
    </source>
</evidence>
<reference evidence="9 10" key="1">
    <citation type="submission" date="2018-11" db="EMBL/GenBank/DDBJ databases">
        <authorList>
            <person name="Zhou Z."/>
            <person name="Wang G."/>
        </authorList>
    </citation>
    <scope>NUCLEOTIDE SEQUENCE [LARGE SCALE GENOMIC DNA]</scope>
    <source>
        <strain evidence="9 10">KCTC52004</strain>
    </source>
</reference>
<keyword evidence="5 9" id="KW-0378">Hydrolase</keyword>
<evidence type="ECO:0000256" key="6">
    <source>
        <dbReference type="ARBA" id="ARBA00022989"/>
    </source>
</evidence>
<dbReference type="InterPro" id="IPR026392">
    <property type="entry name" value="Exo/Archaeosortase_dom"/>
</dbReference>
<feature type="transmembrane region" description="Helical" evidence="8">
    <location>
        <begin position="121"/>
        <end position="145"/>
    </location>
</feature>
<name>A0A3P1BUG2_9BACT</name>
<keyword evidence="6 8" id="KW-1133">Transmembrane helix</keyword>
<dbReference type="InterPro" id="IPR019127">
    <property type="entry name" value="Exosortase"/>
</dbReference>
<dbReference type="AlphaFoldDB" id="A0A3P1BUG2"/>
<dbReference type="NCBIfam" id="TIGR04476">
    <property type="entry name" value="exosort_XrtN"/>
    <property type="match status" value="1"/>
</dbReference>